<dbReference type="GO" id="GO:0044550">
    <property type="term" value="P:secondary metabolite biosynthetic process"/>
    <property type="evidence" value="ECO:0007669"/>
    <property type="project" value="TreeGrafter"/>
</dbReference>
<feature type="domain" description="Condensation" evidence="1">
    <location>
        <begin position="88"/>
        <end position="154"/>
    </location>
</feature>
<dbReference type="GeneID" id="22587090"/>
<gene>
    <name evidence="2" type="ORF">PADG_11193</name>
</gene>
<dbReference type="GO" id="GO:0005737">
    <property type="term" value="C:cytoplasm"/>
    <property type="evidence" value="ECO:0007669"/>
    <property type="project" value="TreeGrafter"/>
</dbReference>
<dbReference type="Pfam" id="PF00668">
    <property type="entry name" value="Condensation"/>
    <property type="match status" value="1"/>
</dbReference>
<dbReference type="PANTHER" id="PTHR45527:SF1">
    <property type="entry name" value="FATTY ACID SYNTHASE"/>
    <property type="match status" value="1"/>
</dbReference>
<dbReference type="AlphaFoldDB" id="A0A0A0HZI9"/>
<dbReference type="Proteomes" id="UP000001628">
    <property type="component" value="Unassembled WGS sequence"/>
</dbReference>
<keyword evidence="3" id="KW-1185">Reference proteome</keyword>
<dbReference type="InterPro" id="IPR001242">
    <property type="entry name" value="Condensation_dom"/>
</dbReference>
<dbReference type="VEuPathDB" id="FungiDB:PADG_11193"/>
<protein>
    <recommendedName>
        <fullName evidence="1">Condensation domain-containing protein</fullName>
    </recommendedName>
</protein>
<dbReference type="STRING" id="502780.A0A0A0HZI9"/>
<dbReference type="eggNOG" id="ENOG502RQMW">
    <property type="taxonomic scope" value="Eukaryota"/>
</dbReference>
<dbReference type="Gene3D" id="3.30.559.30">
    <property type="entry name" value="Nonribosomal peptide synthetase, condensation domain"/>
    <property type="match status" value="1"/>
</dbReference>
<dbReference type="SUPFAM" id="SSF52777">
    <property type="entry name" value="CoA-dependent acyltransferases"/>
    <property type="match status" value="1"/>
</dbReference>
<organism evidence="2 3">
    <name type="scientific">Paracoccidioides brasiliensis (strain Pb18)</name>
    <dbReference type="NCBI Taxonomy" id="502780"/>
    <lineage>
        <taxon>Eukaryota</taxon>
        <taxon>Fungi</taxon>
        <taxon>Dikarya</taxon>
        <taxon>Ascomycota</taxon>
        <taxon>Pezizomycotina</taxon>
        <taxon>Eurotiomycetes</taxon>
        <taxon>Eurotiomycetidae</taxon>
        <taxon>Onygenales</taxon>
        <taxon>Ajellomycetaceae</taxon>
        <taxon>Paracoccidioides</taxon>
    </lineage>
</organism>
<accession>A0A0A0HZI9</accession>
<dbReference type="GO" id="GO:0031177">
    <property type="term" value="F:phosphopantetheine binding"/>
    <property type="evidence" value="ECO:0007669"/>
    <property type="project" value="TreeGrafter"/>
</dbReference>
<dbReference type="InParanoid" id="A0A0A0HZI9"/>
<dbReference type="GO" id="GO:0043041">
    <property type="term" value="P:amino acid activation for nonribosomal peptide biosynthetic process"/>
    <property type="evidence" value="ECO:0007669"/>
    <property type="project" value="TreeGrafter"/>
</dbReference>
<evidence type="ECO:0000313" key="3">
    <source>
        <dbReference type="Proteomes" id="UP000001628"/>
    </source>
</evidence>
<dbReference type="PANTHER" id="PTHR45527">
    <property type="entry name" value="NONRIBOSOMAL PEPTIDE SYNTHETASE"/>
    <property type="match status" value="1"/>
</dbReference>
<name>A0A0A0HZI9_PARBD</name>
<dbReference type="KEGG" id="pbn:PADG_11193"/>
<dbReference type="EMBL" id="KN275957">
    <property type="protein sequence ID" value="KGM92735.1"/>
    <property type="molecule type" value="Genomic_DNA"/>
</dbReference>
<dbReference type="HOGENOM" id="CLU_1669938_0_0_1"/>
<dbReference type="RefSeq" id="XP_010756788.1">
    <property type="nucleotide sequence ID" value="XM_010758486.1"/>
</dbReference>
<evidence type="ECO:0000313" key="2">
    <source>
        <dbReference type="EMBL" id="KGM92735.1"/>
    </source>
</evidence>
<evidence type="ECO:0000259" key="1">
    <source>
        <dbReference type="Pfam" id="PF00668"/>
    </source>
</evidence>
<sequence length="165" mass="18760">MDRTTARPTSTGTVNLRRSVAELPHFNLQSVRPPAVDSLGRRAVQQLRTFARWLIGTRWTAGGTRWMAPNRVYSFPHPEGDEDGEFRTLKVVFADKALLSHFCLENGVTMSNILQIAWDMVLQQYTKMNDACFGTVDSGRDLPIRDVQDIVGSYFQRRSLSSTYF</sequence>
<dbReference type="GO" id="GO:0003824">
    <property type="term" value="F:catalytic activity"/>
    <property type="evidence" value="ECO:0007669"/>
    <property type="project" value="InterPro"/>
</dbReference>
<reference evidence="2 3" key="1">
    <citation type="journal article" date="2011" name="PLoS Genet.">
        <title>Comparative genomic analysis of human fungal pathogens causing paracoccidioidomycosis.</title>
        <authorList>
            <person name="Desjardins C.A."/>
            <person name="Champion M.D."/>
            <person name="Holder J.W."/>
            <person name="Muszewska A."/>
            <person name="Goldberg J."/>
            <person name="Bailao A.M."/>
            <person name="Brigido M.M."/>
            <person name="Ferreira M.E."/>
            <person name="Garcia A.M."/>
            <person name="Grynberg M."/>
            <person name="Gujja S."/>
            <person name="Heiman D.I."/>
            <person name="Henn M.R."/>
            <person name="Kodira C.D."/>
            <person name="Leon-Narvaez H."/>
            <person name="Longo L.V."/>
            <person name="Ma L.J."/>
            <person name="Malavazi I."/>
            <person name="Matsuo A.L."/>
            <person name="Morais F.V."/>
            <person name="Pereira M."/>
            <person name="Rodriguez-Brito S."/>
            <person name="Sakthikumar S."/>
            <person name="Salem-Izacc S.M."/>
            <person name="Sykes S.M."/>
            <person name="Teixeira M.M."/>
            <person name="Vallejo M.C."/>
            <person name="Walter M.E."/>
            <person name="Yandava C."/>
            <person name="Young S."/>
            <person name="Zeng Q."/>
            <person name="Zucker J."/>
            <person name="Felipe M.S."/>
            <person name="Goldman G.H."/>
            <person name="Haas B.J."/>
            <person name="McEwen J.G."/>
            <person name="Nino-Vega G."/>
            <person name="Puccia R."/>
            <person name="San-Blas G."/>
            <person name="Soares C.M."/>
            <person name="Birren B.W."/>
            <person name="Cuomo C.A."/>
        </authorList>
    </citation>
    <scope>NUCLEOTIDE SEQUENCE [LARGE SCALE GENOMIC DNA]</scope>
    <source>
        <strain evidence="2 3">Pb18</strain>
    </source>
</reference>
<proteinExistence type="predicted"/>